<dbReference type="OrthoDB" id="662514at2759"/>
<reference evidence="4" key="1">
    <citation type="submission" date="2020-10" db="EMBL/GenBank/DDBJ databases">
        <authorList>
            <person name="Han B."/>
            <person name="Lu T."/>
            <person name="Zhao Q."/>
            <person name="Huang X."/>
            <person name="Zhao Y."/>
        </authorList>
    </citation>
    <scope>NUCLEOTIDE SEQUENCE</scope>
</reference>
<dbReference type="Gene3D" id="3.30.420.40">
    <property type="match status" value="2"/>
</dbReference>
<keyword evidence="5" id="KW-1185">Reference proteome</keyword>
<gene>
    <name evidence="4" type="ORF">NCGR_LOCUS51726</name>
</gene>
<protein>
    <submittedName>
        <fullName evidence="4">Uncharacterized protein</fullName>
    </submittedName>
</protein>
<dbReference type="Pfam" id="PF00012">
    <property type="entry name" value="HSP70"/>
    <property type="match status" value="1"/>
</dbReference>
<organism evidence="4 5">
    <name type="scientific">Miscanthus lutarioriparius</name>
    <dbReference type="NCBI Taxonomy" id="422564"/>
    <lineage>
        <taxon>Eukaryota</taxon>
        <taxon>Viridiplantae</taxon>
        <taxon>Streptophyta</taxon>
        <taxon>Embryophyta</taxon>
        <taxon>Tracheophyta</taxon>
        <taxon>Spermatophyta</taxon>
        <taxon>Magnoliopsida</taxon>
        <taxon>Liliopsida</taxon>
        <taxon>Poales</taxon>
        <taxon>Poaceae</taxon>
        <taxon>PACMAD clade</taxon>
        <taxon>Panicoideae</taxon>
        <taxon>Andropogonodae</taxon>
        <taxon>Andropogoneae</taxon>
        <taxon>Saccharinae</taxon>
        <taxon>Miscanthus</taxon>
    </lineage>
</organism>
<evidence type="ECO:0000256" key="3">
    <source>
        <dbReference type="SAM" id="SignalP"/>
    </source>
</evidence>
<feature type="signal peptide" evidence="3">
    <location>
        <begin position="1"/>
        <end position="28"/>
    </location>
</feature>
<dbReference type="Gene3D" id="3.90.640.10">
    <property type="entry name" value="Actin, Chain A, domain 4"/>
    <property type="match status" value="1"/>
</dbReference>
<feature type="chain" id="PRO_5032814433" evidence="3">
    <location>
        <begin position="29"/>
        <end position="439"/>
    </location>
</feature>
<keyword evidence="1" id="KW-0547">Nucleotide-binding</keyword>
<sequence length="439" mass="48071">MAAGGRRPAVTLPAVLILVCVLVATAPGLQMLLDEDPSMYPDSRPREFWYRRGEVVVIDLGNTNSCVAGYTGSGKTTDDDTMFQFCIPSWVAFTDNGTSLVGEAAKNHAAANPEATIFGFKRLLGLRRNRWYDEDIVQGAIQRVPYKIGTRDYDTAIVQVTASDGSVKQLEFSEVASMVVAELKNKAEEYLGRTVEYAVMTIPQHFAVAHSGAAEYAGKMAGLDVVWTVTEPTAAAVAHGLHTKLRERGTALVLRVGGGSSDASLVVLLDGRFQVFGYRMDNFLGGDDFDDRVVDYFAKRIKLKHGVDISQDRIGLGKLRAACENAKKALSSQDHVQVIVESLVDGVDFSEPLSRSEFEELNDDLFRKVMNLVETAMVNRGGIKWSKSKIGEIVMVGGSAVIPRIQNLIRDYFDGREPNIRRKPDEAMALGAALYVHSL</sequence>
<dbReference type="GO" id="GO:0140662">
    <property type="term" value="F:ATP-dependent protein folding chaperone"/>
    <property type="evidence" value="ECO:0007669"/>
    <property type="project" value="InterPro"/>
</dbReference>
<dbReference type="InterPro" id="IPR013126">
    <property type="entry name" value="Hsp_70_fam"/>
</dbReference>
<dbReference type="Proteomes" id="UP000604825">
    <property type="component" value="Unassembled WGS sequence"/>
</dbReference>
<evidence type="ECO:0000256" key="2">
    <source>
        <dbReference type="ARBA" id="ARBA00022840"/>
    </source>
</evidence>
<dbReference type="PANTHER" id="PTHR19375">
    <property type="entry name" value="HEAT SHOCK PROTEIN 70KDA"/>
    <property type="match status" value="1"/>
</dbReference>
<dbReference type="GO" id="GO:0005524">
    <property type="term" value="F:ATP binding"/>
    <property type="evidence" value="ECO:0007669"/>
    <property type="project" value="UniProtKB-KW"/>
</dbReference>
<comment type="caution">
    <text evidence="4">The sequence shown here is derived from an EMBL/GenBank/DDBJ whole genome shotgun (WGS) entry which is preliminary data.</text>
</comment>
<dbReference type="InterPro" id="IPR043129">
    <property type="entry name" value="ATPase_NBD"/>
</dbReference>
<dbReference type="EMBL" id="CAJGYO010000014">
    <property type="protein sequence ID" value="CAD6268421.1"/>
    <property type="molecule type" value="Genomic_DNA"/>
</dbReference>
<keyword evidence="2" id="KW-0067">ATP-binding</keyword>
<dbReference type="SUPFAM" id="SSF53067">
    <property type="entry name" value="Actin-like ATPase domain"/>
    <property type="match status" value="2"/>
</dbReference>
<dbReference type="FunFam" id="3.90.640.10:FF:000002">
    <property type="entry name" value="Heat shock 70 kDa"/>
    <property type="match status" value="1"/>
</dbReference>
<evidence type="ECO:0000313" key="4">
    <source>
        <dbReference type="EMBL" id="CAD6268421.1"/>
    </source>
</evidence>
<dbReference type="AlphaFoldDB" id="A0A811REJ4"/>
<name>A0A811REJ4_9POAL</name>
<evidence type="ECO:0000256" key="1">
    <source>
        <dbReference type="ARBA" id="ARBA00022741"/>
    </source>
</evidence>
<accession>A0A811REJ4</accession>
<evidence type="ECO:0000313" key="5">
    <source>
        <dbReference type="Proteomes" id="UP000604825"/>
    </source>
</evidence>
<dbReference type="PRINTS" id="PR00301">
    <property type="entry name" value="HEATSHOCK70"/>
</dbReference>
<keyword evidence="3" id="KW-0732">Signal</keyword>
<proteinExistence type="predicted"/>